<comment type="subcellular location">
    <subcellularLocation>
        <location evidence="2">Endomembrane system</location>
        <topology evidence="2">Multi-pass membrane protein</topology>
    </subcellularLocation>
</comment>
<feature type="transmembrane region" description="Helical" evidence="17">
    <location>
        <begin position="207"/>
        <end position="227"/>
    </location>
</feature>
<evidence type="ECO:0000313" key="19">
    <source>
        <dbReference type="RefSeq" id="XP_030758719.1"/>
    </source>
</evidence>
<accession>A0A6J2Y6M3</accession>
<feature type="transmembrane region" description="Helical" evidence="17">
    <location>
        <begin position="169"/>
        <end position="195"/>
    </location>
</feature>
<comment type="catalytic activity">
    <reaction evidence="10">
        <text>12-octadecanoyloxy-octadecanoate + H2O = 12-hydroxyoctadecanoate + octadecanoate + H(+)</text>
        <dbReference type="Rhea" id="RHEA:52080"/>
        <dbReference type="ChEBI" id="CHEBI:15377"/>
        <dbReference type="ChEBI" id="CHEBI:15378"/>
        <dbReference type="ChEBI" id="CHEBI:25629"/>
        <dbReference type="ChEBI" id="CHEBI:84201"/>
        <dbReference type="ChEBI" id="CHEBI:136330"/>
    </reaction>
    <physiologicalReaction direction="left-to-right" evidence="10">
        <dbReference type="Rhea" id="RHEA:52081"/>
    </physiologicalReaction>
</comment>
<evidence type="ECO:0000256" key="14">
    <source>
        <dbReference type="ARBA" id="ARBA00049296"/>
    </source>
</evidence>
<evidence type="ECO:0000256" key="7">
    <source>
        <dbReference type="ARBA" id="ARBA00047368"/>
    </source>
</evidence>
<comment type="similarity">
    <text evidence="3">Belongs to the AIG1 family.</text>
</comment>
<keyword evidence="18" id="KW-1185">Reference proteome</keyword>
<evidence type="ECO:0000256" key="6">
    <source>
        <dbReference type="ARBA" id="ARBA00023136"/>
    </source>
</evidence>
<evidence type="ECO:0000256" key="15">
    <source>
        <dbReference type="ARBA" id="ARBA00049322"/>
    </source>
</evidence>
<comment type="catalytic activity">
    <reaction evidence="12">
        <text>9-(9Z-octadecenoyloxy)-octadecanoate + H2O = 9-hydroxy-octadecanoate + (9Z)-octadecenoate + H(+)</text>
        <dbReference type="Rhea" id="RHEA:52048"/>
        <dbReference type="ChEBI" id="CHEBI:15377"/>
        <dbReference type="ChEBI" id="CHEBI:15378"/>
        <dbReference type="ChEBI" id="CHEBI:30823"/>
        <dbReference type="ChEBI" id="CHEBI:136282"/>
        <dbReference type="ChEBI" id="CHEBI:136286"/>
    </reaction>
    <physiologicalReaction direction="left-to-right" evidence="12">
        <dbReference type="Rhea" id="RHEA:52049"/>
    </physiologicalReaction>
</comment>
<protein>
    <submittedName>
        <fullName evidence="19">Androgen-dependent TFPI-regulating protein-like</fullName>
    </submittedName>
</protein>
<comment type="catalytic activity">
    <reaction evidence="13">
        <text>9-octadecanoyloxy-octadecanoate + H2O = 9-hydroxy-octadecanoate + octadecanoate + H(+)</text>
        <dbReference type="Rhea" id="RHEA:52096"/>
        <dbReference type="ChEBI" id="CHEBI:15377"/>
        <dbReference type="ChEBI" id="CHEBI:15378"/>
        <dbReference type="ChEBI" id="CHEBI:25629"/>
        <dbReference type="ChEBI" id="CHEBI:136286"/>
        <dbReference type="ChEBI" id="CHEBI:136373"/>
    </reaction>
    <physiologicalReaction direction="left-to-right" evidence="13">
        <dbReference type="Rhea" id="RHEA:52097"/>
    </physiologicalReaction>
</comment>
<comment type="catalytic activity">
    <reaction evidence="16">
        <text>12-(9Z-hexadecenoyloxy)-octadecanoate + H2O = 12-hydroxyoctadecanoate + (9Z)-hexadecenoate + H(+)</text>
        <dbReference type="Rhea" id="RHEA:52072"/>
        <dbReference type="ChEBI" id="CHEBI:15377"/>
        <dbReference type="ChEBI" id="CHEBI:15378"/>
        <dbReference type="ChEBI" id="CHEBI:32372"/>
        <dbReference type="ChEBI" id="CHEBI:84201"/>
        <dbReference type="ChEBI" id="CHEBI:136312"/>
    </reaction>
    <physiologicalReaction direction="left-to-right" evidence="16">
        <dbReference type="Rhea" id="RHEA:52073"/>
    </physiologicalReaction>
</comment>
<evidence type="ECO:0000256" key="13">
    <source>
        <dbReference type="ARBA" id="ARBA00049221"/>
    </source>
</evidence>
<dbReference type="Proteomes" id="UP000504635">
    <property type="component" value="Unplaced"/>
</dbReference>
<dbReference type="InParanoid" id="A0A6J2Y6M3"/>
<evidence type="ECO:0000256" key="16">
    <source>
        <dbReference type="ARBA" id="ARBA00049428"/>
    </source>
</evidence>
<dbReference type="KEGG" id="soy:115884313"/>
<dbReference type="GeneID" id="115884313"/>
<evidence type="ECO:0000256" key="1">
    <source>
        <dbReference type="ARBA" id="ARBA00000923"/>
    </source>
</evidence>
<evidence type="ECO:0000256" key="10">
    <source>
        <dbReference type="ARBA" id="ARBA00048680"/>
    </source>
</evidence>
<proteinExistence type="inferred from homology"/>
<evidence type="ECO:0000256" key="11">
    <source>
        <dbReference type="ARBA" id="ARBA00048701"/>
    </source>
</evidence>
<dbReference type="AlphaFoldDB" id="A0A6J2Y6M3"/>
<comment type="catalytic activity">
    <reaction evidence="11">
        <text>12-(9Z-octadecenoyloxy)-octadecanoate + H2O = 12-hydroxyoctadecanoate + (9Z)-octadecenoate + H(+)</text>
        <dbReference type="Rhea" id="RHEA:52060"/>
        <dbReference type="ChEBI" id="CHEBI:15377"/>
        <dbReference type="ChEBI" id="CHEBI:15378"/>
        <dbReference type="ChEBI" id="CHEBI:30823"/>
        <dbReference type="ChEBI" id="CHEBI:84201"/>
        <dbReference type="ChEBI" id="CHEBI:136302"/>
    </reaction>
    <physiologicalReaction direction="left-to-right" evidence="11">
        <dbReference type="Rhea" id="RHEA:52061"/>
    </physiologicalReaction>
</comment>
<comment type="catalytic activity">
    <reaction evidence="15">
        <text>13-(9Z-hexadecenoyloxy)-octadecanoate + H2O = 13-hydroxy-octadecanoate + (9Z)-hexadecenoate + H(+)</text>
        <dbReference type="Rhea" id="RHEA:52076"/>
        <dbReference type="ChEBI" id="CHEBI:15377"/>
        <dbReference type="ChEBI" id="CHEBI:15378"/>
        <dbReference type="ChEBI" id="CHEBI:32372"/>
        <dbReference type="ChEBI" id="CHEBI:136304"/>
        <dbReference type="ChEBI" id="CHEBI:136315"/>
    </reaction>
    <physiologicalReaction direction="left-to-right" evidence="15">
        <dbReference type="Rhea" id="RHEA:52077"/>
    </physiologicalReaction>
</comment>
<comment type="catalytic activity">
    <reaction evidence="9">
        <text>9-hexadecanoyloxy-octadecanoate + H2O = 9-hydroxy-octadecanoate + hexadecanoate + H(+)</text>
        <dbReference type="Rhea" id="RHEA:52052"/>
        <dbReference type="ChEBI" id="CHEBI:7896"/>
        <dbReference type="ChEBI" id="CHEBI:15377"/>
        <dbReference type="ChEBI" id="CHEBI:15378"/>
        <dbReference type="ChEBI" id="CHEBI:83670"/>
        <dbReference type="ChEBI" id="CHEBI:136286"/>
    </reaction>
    <physiologicalReaction direction="left-to-right" evidence="9">
        <dbReference type="Rhea" id="RHEA:52053"/>
    </physiologicalReaction>
</comment>
<dbReference type="RefSeq" id="XP_030758719.1">
    <property type="nucleotide sequence ID" value="XM_030902859.1"/>
</dbReference>
<comment type="catalytic activity">
    <reaction evidence="7">
        <text>12-hexadecanoyloxy-octadecanoate + H2O = 12-hydroxyoctadecanoate + hexadecanoate + H(+)</text>
        <dbReference type="Rhea" id="RHEA:52056"/>
        <dbReference type="ChEBI" id="CHEBI:7896"/>
        <dbReference type="ChEBI" id="CHEBI:15377"/>
        <dbReference type="ChEBI" id="CHEBI:15378"/>
        <dbReference type="ChEBI" id="CHEBI:83677"/>
        <dbReference type="ChEBI" id="CHEBI:84201"/>
    </reaction>
    <physiologicalReaction direction="left-to-right" evidence="7">
        <dbReference type="Rhea" id="RHEA:52057"/>
    </physiologicalReaction>
</comment>
<feature type="transmembrane region" description="Helical" evidence="17">
    <location>
        <begin position="98"/>
        <end position="118"/>
    </location>
</feature>
<evidence type="ECO:0000256" key="2">
    <source>
        <dbReference type="ARBA" id="ARBA00004127"/>
    </source>
</evidence>
<evidence type="ECO:0000256" key="12">
    <source>
        <dbReference type="ARBA" id="ARBA00048800"/>
    </source>
</evidence>
<dbReference type="OrthoDB" id="1898221at2759"/>
<dbReference type="Pfam" id="PF04750">
    <property type="entry name" value="Far-17a_AIG1"/>
    <property type="match status" value="1"/>
</dbReference>
<dbReference type="GO" id="GO:0016020">
    <property type="term" value="C:membrane"/>
    <property type="evidence" value="ECO:0007669"/>
    <property type="project" value="InterPro"/>
</dbReference>
<reference evidence="19" key="1">
    <citation type="submission" date="2025-08" db="UniProtKB">
        <authorList>
            <consortium name="RefSeq"/>
        </authorList>
    </citation>
    <scope>IDENTIFICATION</scope>
    <source>
        <tissue evidence="19">Gonads</tissue>
    </source>
</reference>
<evidence type="ECO:0000256" key="9">
    <source>
        <dbReference type="ARBA" id="ARBA00047863"/>
    </source>
</evidence>
<evidence type="ECO:0000256" key="5">
    <source>
        <dbReference type="ARBA" id="ARBA00022989"/>
    </source>
</evidence>
<dbReference type="PANTHER" id="PTHR10989:SF16">
    <property type="entry name" value="AT02829P-RELATED"/>
    <property type="match status" value="1"/>
</dbReference>
<organism evidence="18 19">
    <name type="scientific">Sitophilus oryzae</name>
    <name type="common">Rice weevil</name>
    <name type="synonym">Curculio oryzae</name>
    <dbReference type="NCBI Taxonomy" id="7048"/>
    <lineage>
        <taxon>Eukaryota</taxon>
        <taxon>Metazoa</taxon>
        <taxon>Ecdysozoa</taxon>
        <taxon>Arthropoda</taxon>
        <taxon>Hexapoda</taxon>
        <taxon>Insecta</taxon>
        <taxon>Pterygota</taxon>
        <taxon>Neoptera</taxon>
        <taxon>Endopterygota</taxon>
        <taxon>Coleoptera</taxon>
        <taxon>Polyphaga</taxon>
        <taxon>Cucujiformia</taxon>
        <taxon>Curculionidae</taxon>
        <taxon>Dryophthorinae</taxon>
        <taxon>Sitophilus</taxon>
    </lineage>
</organism>
<comment type="catalytic activity">
    <reaction evidence="1">
        <text>9-(9Z-hexadecenoyloxy)-octadecanoate + H2O = (9Z)-hexadecenoate + 9-hydroxy-octadecanoate + H(+)</text>
        <dbReference type="Rhea" id="RHEA:52068"/>
        <dbReference type="ChEBI" id="CHEBI:15377"/>
        <dbReference type="ChEBI" id="CHEBI:15378"/>
        <dbReference type="ChEBI" id="CHEBI:32372"/>
        <dbReference type="ChEBI" id="CHEBI:136286"/>
        <dbReference type="ChEBI" id="CHEBI:136309"/>
    </reaction>
    <physiologicalReaction direction="left-to-right" evidence="1">
        <dbReference type="Rhea" id="RHEA:52069"/>
    </physiologicalReaction>
</comment>
<dbReference type="GO" id="GO:0012505">
    <property type="term" value="C:endomembrane system"/>
    <property type="evidence" value="ECO:0007669"/>
    <property type="project" value="UniProtKB-SubCell"/>
</dbReference>
<keyword evidence="4 17" id="KW-0812">Transmembrane</keyword>
<comment type="catalytic activity">
    <reaction evidence="14">
        <text>13-(9Z-octadecenoyloxy)-octadecanoate + H2O = 13-hydroxy-octadecanoate + (9Z)-octadecenoate + H(+)</text>
        <dbReference type="Rhea" id="RHEA:52064"/>
        <dbReference type="ChEBI" id="CHEBI:15377"/>
        <dbReference type="ChEBI" id="CHEBI:15378"/>
        <dbReference type="ChEBI" id="CHEBI:30823"/>
        <dbReference type="ChEBI" id="CHEBI:136303"/>
        <dbReference type="ChEBI" id="CHEBI:136304"/>
    </reaction>
    <physiologicalReaction direction="left-to-right" evidence="14">
        <dbReference type="Rhea" id="RHEA:52065"/>
    </physiologicalReaction>
</comment>
<evidence type="ECO:0000256" key="8">
    <source>
        <dbReference type="ARBA" id="ARBA00047427"/>
    </source>
</evidence>
<keyword evidence="5 17" id="KW-1133">Transmembrane helix</keyword>
<dbReference type="InterPro" id="IPR006838">
    <property type="entry name" value="ADTRP_AIG1"/>
</dbReference>
<evidence type="ECO:0000313" key="18">
    <source>
        <dbReference type="Proteomes" id="UP000504635"/>
    </source>
</evidence>
<sequence>MRQIRSVLGPIFHVGFVAHHLVTFRHSHEIHKTLLQMDIDKTDQRILDMKNFGAVFFTNWNLVIQTIYFSMAVWYDILNIFGLKSELKKGKLDRWKGFLFTSFVFPCSVFVSALFWSVYSINREWVLPEVCDEYVPEWLNHSVHTNVTVFLIIEVLITNQLLPSFKSAFTALTVLTIIYDLIFFVTYFTYGRWIYGLFHVFTWPERIFFILFNYCFSIVIMKIGIAIENFKYTLRRTKINKD</sequence>
<gene>
    <name evidence="19" type="primary">LOC115884313</name>
</gene>
<feature type="transmembrane region" description="Helical" evidence="17">
    <location>
        <begin position="57"/>
        <end position="77"/>
    </location>
</feature>
<dbReference type="PANTHER" id="PTHR10989">
    <property type="entry name" value="ANDROGEN-INDUCED PROTEIN 1-RELATED"/>
    <property type="match status" value="1"/>
</dbReference>
<comment type="catalytic activity">
    <reaction evidence="8">
        <text>13-octadecanoyloxy-octadecanoate + H2O = 13-hydroxy-octadecanoate + octadecanoate + H(+)</text>
        <dbReference type="Rhea" id="RHEA:52084"/>
        <dbReference type="ChEBI" id="CHEBI:15377"/>
        <dbReference type="ChEBI" id="CHEBI:15378"/>
        <dbReference type="ChEBI" id="CHEBI:25629"/>
        <dbReference type="ChEBI" id="CHEBI:136304"/>
        <dbReference type="ChEBI" id="CHEBI:136335"/>
    </reaction>
    <physiologicalReaction direction="left-to-right" evidence="8">
        <dbReference type="Rhea" id="RHEA:52085"/>
    </physiologicalReaction>
</comment>
<name>A0A6J2Y6M3_SITOR</name>
<evidence type="ECO:0000256" key="3">
    <source>
        <dbReference type="ARBA" id="ARBA00009300"/>
    </source>
</evidence>
<evidence type="ECO:0000256" key="17">
    <source>
        <dbReference type="SAM" id="Phobius"/>
    </source>
</evidence>
<keyword evidence="6 17" id="KW-0472">Membrane</keyword>
<evidence type="ECO:0000256" key="4">
    <source>
        <dbReference type="ARBA" id="ARBA00022692"/>
    </source>
</evidence>